<feature type="region of interest" description="Disordered" evidence="9">
    <location>
        <begin position="414"/>
        <end position="479"/>
    </location>
</feature>
<dbReference type="GO" id="GO:0005737">
    <property type="term" value="C:cytoplasm"/>
    <property type="evidence" value="ECO:0007669"/>
    <property type="project" value="UniProtKB-SubCell"/>
</dbReference>
<dbReference type="GO" id="GO:0003712">
    <property type="term" value="F:transcription coregulator activity"/>
    <property type="evidence" value="ECO:0007669"/>
    <property type="project" value="TreeGrafter"/>
</dbReference>
<proteinExistence type="inferred from homology"/>
<name>A0A165HH80_XYLHT</name>
<dbReference type="InterPro" id="IPR013734">
    <property type="entry name" value="TF_Nrm1/Whi5"/>
</dbReference>
<dbReference type="Proteomes" id="UP000076632">
    <property type="component" value="Unassembled WGS sequence"/>
</dbReference>
<evidence type="ECO:0000256" key="3">
    <source>
        <dbReference type="ARBA" id="ARBA00006922"/>
    </source>
</evidence>
<protein>
    <submittedName>
        <fullName evidence="10">Uncharacterized protein</fullName>
    </submittedName>
</protein>
<feature type="compositionally biased region" description="Low complexity" evidence="9">
    <location>
        <begin position="414"/>
        <end position="427"/>
    </location>
</feature>
<feature type="region of interest" description="Disordered" evidence="9">
    <location>
        <begin position="273"/>
        <end position="352"/>
    </location>
</feature>
<dbReference type="PANTHER" id="PTHR28246:SF1">
    <property type="entry name" value="G1-SPECIFIC TRANSCRIPTIONAL REPRESSOR WHI5-RELATED"/>
    <property type="match status" value="1"/>
</dbReference>
<evidence type="ECO:0000256" key="4">
    <source>
        <dbReference type="ARBA" id="ARBA00022490"/>
    </source>
</evidence>
<dbReference type="GO" id="GO:0033309">
    <property type="term" value="C:SBF transcription complex"/>
    <property type="evidence" value="ECO:0007669"/>
    <property type="project" value="TreeGrafter"/>
</dbReference>
<feature type="compositionally biased region" description="Polar residues" evidence="9">
    <location>
        <begin position="110"/>
        <end position="125"/>
    </location>
</feature>
<feature type="compositionally biased region" description="Basic and acidic residues" evidence="9">
    <location>
        <begin position="533"/>
        <end position="544"/>
    </location>
</feature>
<dbReference type="EMBL" id="KV407457">
    <property type="protein sequence ID" value="KZF23511.1"/>
    <property type="molecule type" value="Genomic_DNA"/>
</dbReference>
<keyword evidence="5" id="KW-0678">Repressor</keyword>
<dbReference type="InterPro" id="IPR039198">
    <property type="entry name" value="Srl3/Whi5"/>
</dbReference>
<evidence type="ECO:0000256" key="9">
    <source>
        <dbReference type="SAM" id="MobiDB-lite"/>
    </source>
</evidence>
<gene>
    <name evidence="10" type="ORF">L228DRAFT_267509</name>
</gene>
<dbReference type="GO" id="GO:0000082">
    <property type="term" value="P:G1/S transition of mitotic cell cycle"/>
    <property type="evidence" value="ECO:0007669"/>
    <property type="project" value="InterPro"/>
</dbReference>
<comment type="similarity">
    <text evidence="3">Belongs to the WHI5/NRM1 family.</text>
</comment>
<dbReference type="AlphaFoldDB" id="A0A165HH80"/>
<sequence>MPEPLLERSPRASTNIRANERILPAMKSPIAKQLAPSKPMPPTSPTRARDHRMSSPRPGDNSRPMLDPNASALGPRHNEDITLVPNSQGSSTEEVSSQEETHPLAKPAQKAQSTTTDGLTRNVTPPVSVEASVSRHLALDTTLTQPPASLNAPISVRPRTPDSKDITMTGTRTPGSTKAHLPGRGVIMSPPHASMLGQKRTASGQLKQGSASLPASPEVRHTGPRGHARHSSLASPGNSIGELSAQLRTRLSYAMVKVQNGWQSRTIDEVENLAAKDSSPRSSNSTIYADVAARRPNDSHPGANNRRNSHWLKSPSQNDTGRHSRSSSHVSNTPPESTPTIRPGGTASNPSYVATNQSATRLAPQLLTPPEQTKTYEAFWRSHQSANPTTAGSFSSQAPHLRQADHIALSLGSAPALSSSQPSLAPPVDIVSRQHPRRSNPPLLQTPPKLRTSARNPDPTQASTSSASTPTNHPAMGLATPPRLRLGHISLRTPSHNAAMEQDAVETLLFMSSPVHSGYHPSTATSLGSPLRTEAEQPRTDSRRVAFAPNYPCLDGTSSDEEAGSIGYPGPRTPASAAAAAAARHVPSPRTAGHGKTTEAHIDQLLDAMSDEASSSDGEITLRHLSQAASVS</sequence>
<keyword evidence="8" id="KW-0539">Nucleus</keyword>
<organism evidence="10 11">
    <name type="scientific">Xylona heveae (strain CBS 132557 / TC161)</name>
    <dbReference type="NCBI Taxonomy" id="1328760"/>
    <lineage>
        <taxon>Eukaryota</taxon>
        <taxon>Fungi</taxon>
        <taxon>Dikarya</taxon>
        <taxon>Ascomycota</taxon>
        <taxon>Pezizomycotina</taxon>
        <taxon>Xylonomycetes</taxon>
        <taxon>Xylonales</taxon>
        <taxon>Xylonaceae</taxon>
        <taxon>Xylona</taxon>
    </lineage>
</organism>
<evidence type="ECO:0000256" key="8">
    <source>
        <dbReference type="ARBA" id="ARBA00023242"/>
    </source>
</evidence>
<feature type="compositionally biased region" description="Polar residues" evidence="9">
    <location>
        <begin position="200"/>
        <end position="213"/>
    </location>
</feature>
<evidence type="ECO:0000256" key="6">
    <source>
        <dbReference type="ARBA" id="ARBA00023015"/>
    </source>
</evidence>
<evidence type="ECO:0000313" key="10">
    <source>
        <dbReference type="EMBL" id="KZF23511.1"/>
    </source>
</evidence>
<dbReference type="InParanoid" id="A0A165HH80"/>
<dbReference type="PANTHER" id="PTHR28246">
    <property type="entry name" value="G1-SPECIFIC TRANSCRIPTIONAL REPRESSOR WHI5-RELATED"/>
    <property type="match status" value="1"/>
</dbReference>
<dbReference type="STRING" id="1328760.A0A165HH80"/>
<evidence type="ECO:0000256" key="5">
    <source>
        <dbReference type="ARBA" id="ARBA00022491"/>
    </source>
</evidence>
<comment type="subcellular location">
    <subcellularLocation>
        <location evidence="2">Cytoplasm</location>
    </subcellularLocation>
    <subcellularLocation>
        <location evidence="1">Nucleus</location>
    </subcellularLocation>
</comment>
<evidence type="ECO:0000256" key="1">
    <source>
        <dbReference type="ARBA" id="ARBA00004123"/>
    </source>
</evidence>
<keyword evidence="4" id="KW-0963">Cytoplasm</keyword>
<feature type="compositionally biased region" description="Polar residues" evidence="9">
    <location>
        <begin position="166"/>
        <end position="176"/>
    </location>
</feature>
<feature type="compositionally biased region" description="Low complexity" evidence="9">
    <location>
        <begin position="457"/>
        <end position="475"/>
    </location>
</feature>
<feature type="region of interest" description="Disordered" evidence="9">
    <location>
        <begin position="1"/>
        <end position="239"/>
    </location>
</feature>
<evidence type="ECO:0000313" key="11">
    <source>
        <dbReference type="Proteomes" id="UP000076632"/>
    </source>
</evidence>
<reference evidence="10 11" key="1">
    <citation type="journal article" date="2016" name="Fungal Biol.">
        <title>The genome of Xylona heveae provides a window into fungal endophytism.</title>
        <authorList>
            <person name="Gazis R."/>
            <person name="Kuo A."/>
            <person name="Riley R."/>
            <person name="LaButti K."/>
            <person name="Lipzen A."/>
            <person name="Lin J."/>
            <person name="Amirebrahimi M."/>
            <person name="Hesse C.N."/>
            <person name="Spatafora J.W."/>
            <person name="Henrissat B."/>
            <person name="Hainaut M."/>
            <person name="Grigoriev I.V."/>
            <person name="Hibbett D.S."/>
        </authorList>
    </citation>
    <scope>NUCLEOTIDE SEQUENCE [LARGE SCALE GENOMIC DNA]</scope>
    <source>
        <strain evidence="10 11">TC161</strain>
    </source>
</reference>
<dbReference type="GeneID" id="28900133"/>
<dbReference type="OrthoDB" id="2359117at2759"/>
<keyword evidence="11" id="KW-1185">Reference proteome</keyword>
<keyword evidence="7" id="KW-0804">Transcription</keyword>
<dbReference type="RefSeq" id="XP_018189066.1">
    <property type="nucleotide sequence ID" value="XM_018334996.1"/>
</dbReference>
<feature type="compositionally biased region" description="Basic and acidic residues" evidence="9">
    <location>
        <begin position="1"/>
        <end position="10"/>
    </location>
</feature>
<dbReference type="Pfam" id="PF08528">
    <property type="entry name" value="Whi5"/>
    <property type="match status" value="1"/>
</dbReference>
<keyword evidence="6" id="KW-0805">Transcription regulation</keyword>
<evidence type="ECO:0000256" key="2">
    <source>
        <dbReference type="ARBA" id="ARBA00004496"/>
    </source>
</evidence>
<feature type="compositionally biased region" description="Polar residues" evidence="9">
    <location>
        <begin position="327"/>
        <end position="352"/>
    </location>
</feature>
<evidence type="ECO:0000256" key="7">
    <source>
        <dbReference type="ARBA" id="ARBA00023163"/>
    </source>
</evidence>
<accession>A0A165HH80</accession>
<feature type="region of interest" description="Disordered" evidence="9">
    <location>
        <begin position="517"/>
        <end position="632"/>
    </location>
</feature>